<dbReference type="Proteomes" id="UP000307378">
    <property type="component" value="Unassembled WGS sequence"/>
</dbReference>
<reference evidence="3 4" key="1">
    <citation type="submission" date="2019-04" db="EMBL/GenBank/DDBJ databases">
        <title>genome sequence of strain W3.</title>
        <authorList>
            <person name="Gao J."/>
            <person name="Sun J."/>
        </authorList>
    </citation>
    <scope>NUCLEOTIDE SEQUENCE [LARGE SCALE GENOMIC DNA]</scope>
    <source>
        <strain evidence="3 4">W3</strain>
    </source>
</reference>
<dbReference type="InterPro" id="IPR025285">
    <property type="entry name" value="DUF4145"/>
</dbReference>
<dbReference type="EMBL" id="STGU01000011">
    <property type="protein sequence ID" value="THV33059.1"/>
    <property type="molecule type" value="Genomic_DNA"/>
</dbReference>
<name>A0A4S8PXU8_9HYPH</name>
<gene>
    <name evidence="3" type="ORF">FAA86_17860</name>
</gene>
<sequence length="253" mass="28276">MSGSRVGQKMKAYCSGCKGERNCDIHGHYAESDDDGLVQWYRDWYLLVCRGCEHVFAQSVSTDSESRVPYYAVNGEVEYEHEETIVMWPARAKRDRPQWFDGNLIDSKKSTQQLDASLLELYGALDNDLNVLASIGMRTSFDIAAENLGVDPSLTFQQKITDLLSRGAIKPSEKDHIDILVDAGSASAHRGWKPRIAELNTLMDILEGFIFNNFVLPEREQAKADEIAKIKAKVPAKATKPKPKTKPKPAAKT</sequence>
<protein>
    <submittedName>
        <fullName evidence="3">DUF4145 domain-containing protein</fullName>
    </submittedName>
</protein>
<organism evidence="3 4">
    <name type="scientific">Rhizobium rosettiformans W3</name>
    <dbReference type="NCBI Taxonomy" id="538378"/>
    <lineage>
        <taxon>Bacteria</taxon>
        <taxon>Pseudomonadati</taxon>
        <taxon>Pseudomonadota</taxon>
        <taxon>Alphaproteobacteria</taxon>
        <taxon>Hyphomicrobiales</taxon>
        <taxon>Rhizobiaceae</taxon>
        <taxon>Rhizobium/Agrobacterium group</taxon>
        <taxon>Rhizobium</taxon>
    </lineage>
</organism>
<accession>A0A4S8PXU8</accession>
<dbReference type="RefSeq" id="WP_136542492.1">
    <property type="nucleotide sequence ID" value="NZ_STGU01000011.1"/>
</dbReference>
<feature type="domain" description="DUF4145" evidence="2">
    <location>
        <begin position="120"/>
        <end position="207"/>
    </location>
</feature>
<evidence type="ECO:0000256" key="1">
    <source>
        <dbReference type="SAM" id="MobiDB-lite"/>
    </source>
</evidence>
<dbReference type="AlphaFoldDB" id="A0A4S8PXU8"/>
<evidence type="ECO:0000313" key="3">
    <source>
        <dbReference type="EMBL" id="THV33059.1"/>
    </source>
</evidence>
<evidence type="ECO:0000313" key="4">
    <source>
        <dbReference type="Proteomes" id="UP000307378"/>
    </source>
</evidence>
<evidence type="ECO:0000259" key="2">
    <source>
        <dbReference type="Pfam" id="PF13643"/>
    </source>
</evidence>
<proteinExistence type="predicted"/>
<comment type="caution">
    <text evidence="3">The sequence shown here is derived from an EMBL/GenBank/DDBJ whole genome shotgun (WGS) entry which is preliminary data.</text>
</comment>
<dbReference type="Pfam" id="PF13643">
    <property type="entry name" value="DUF4145"/>
    <property type="match status" value="1"/>
</dbReference>
<feature type="region of interest" description="Disordered" evidence="1">
    <location>
        <begin position="233"/>
        <end position="253"/>
    </location>
</feature>